<gene>
    <name evidence="2" type="ORF">Y900_004850</name>
</gene>
<dbReference type="eggNOG" id="COG1024">
    <property type="taxonomic scope" value="Bacteria"/>
</dbReference>
<organism evidence="2 3">
    <name type="scientific">Mycolicibacterium aromaticivorans JS19b1 = JCM 16368</name>
    <dbReference type="NCBI Taxonomy" id="1440774"/>
    <lineage>
        <taxon>Bacteria</taxon>
        <taxon>Bacillati</taxon>
        <taxon>Actinomycetota</taxon>
        <taxon>Actinomycetes</taxon>
        <taxon>Mycobacteriales</taxon>
        <taxon>Mycobacteriaceae</taxon>
        <taxon>Mycolicibacterium</taxon>
    </lineage>
</organism>
<evidence type="ECO:0000256" key="1">
    <source>
        <dbReference type="ARBA" id="ARBA00005254"/>
    </source>
</evidence>
<dbReference type="Proteomes" id="UP000022835">
    <property type="component" value="Unassembled WGS sequence"/>
</dbReference>
<dbReference type="InterPro" id="IPR014748">
    <property type="entry name" value="Enoyl-CoA_hydra_C"/>
</dbReference>
<dbReference type="CDD" id="cd06558">
    <property type="entry name" value="crotonase-like"/>
    <property type="match status" value="1"/>
</dbReference>
<dbReference type="AlphaFoldDB" id="A0A064CHR8"/>
<protein>
    <submittedName>
        <fullName evidence="2">Enoyl-CoA hydratase</fullName>
    </submittedName>
</protein>
<name>A0A064CHR8_9MYCO</name>
<accession>A0A064CHR8</accession>
<dbReference type="STRING" id="1440774.Y900_004850"/>
<dbReference type="GO" id="GO:0003824">
    <property type="term" value="F:catalytic activity"/>
    <property type="evidence" value="ECO:0007669"/>
    <property type="project" value="UniProtKB-ARBA"/>
</dbReference>
<evidence type="ECO:0000313" key="3">
    <source>
        <dbReference type="Proteomes" id="UP000022835"/>
    </source>
</evidence>
<dbReference type="PANTHER" id="PTHR43459">
    <property type="entry name" value="ENOYL-COA HYDRATASE"/>
    <property type="match status" value="1"/>
</dbReference>
<sequence length="261" mass="26894">MSILIDDAGPVRTITLNRPAVRNAIDLPLRIELAEAIEAADADPGVRAIVLTGAGGSFCSGGDIATMTRMAPDAALERINLAQNVIRAIWATPKPVLAAVEGSAFGAGAGLAAACDRVVAARDARFAATFTNVGLSGDMGTYVSLPARIGAARTRQLILFPAPLSATDAWELGLVDSLAEPGEALATAVADAAALAQRPAEALGVIKTLLAIAPTMHPLDVLDREAAEQARLFDSDDFAEAVDAFAAKRNPVFGTTQGVRQ</sequence>
<keyword evidence="3" id="KW-1185">Reference proteome</keyword>
<dbReference type="InterPro" id="IPR029045">
    <property type="entry name" value="ClpP/crotonase-like_dom_sf"/>
</dbReference>
<dbReference type="EMBL" id="JALN02000001">
    <property type="protein sequence ID" value="KDE98287.1"/>
    <property type="molecule type" value="Genomic_DNA"/>
</dbReference>
<comment type="similarity">
    <text evidence="1">Belongs to the enoyl-CoA hydratase/isomerase family.</text>
</comment>
<dbReference type="OrthoDB" id="5291143at2"/>
<evidence type="ECO:0000313" key="2">
    <source>
        <dbReference type="EMBL" id="KDE98287.1"/>
    </source>
</evidence>
<reference evidence="2" key="1">
    <citation type="submission" date="2014-05" db="EMBL/GenBank/DDBJ databases">
        <title>Genome sequence of Mycobacterium aromaticivorans strain JS19b1T (= DSM 45407T).</title>
        <authorList>
            <person name="Kwak Y."/>
            <person name="Park G.-S."/>
            <person name="Li Q.X."/>
            <person name="Lee S.-E."/>
            <person name="Shin J.-H."/>
        </authorList>
    </citation>
    <scope>NUCLEOTIDE SEQUENCE [LARGE SCALE GENOMIC DNA]</scope>
    <source>
        <strain evidence="2">JS19b1</strain>
    </source>
</reference>
<dbReference type="Gene3D" id="3.90.226.10">
    <property type="entry name" value="2-enoyl-CoA Hydratase, Chain A, domain 1"/>
    <property type="match status" value="1"/>
</dbReference>
<proteinExistence type="inferred from homology"/>
<dbReference type="RefSeq" id="WP_036339586.1">
    <property type="nucleotide sequence ID" value="NZ_JALN02000001.1"/>
</dbReference>
<dbReference type="Gene3D" id="1.10.12.10">
    <property type="entry name" value="Lyase 2-enoyl-coa Hydratase, Chain A, domain 2"/>
    <property type="match status" value="1"/>
</dbReference>
<comment type="caution">
    <text evidence="2">The sequence shown here is derived from an EMBL/GenBank/DDBJ whole genome shotgun (WGS) entry which is preliminary data.</text>
</comment>
<dbReference type="Pfam" id="PF00378">
    <property type="entry name" value="ECH_1"/>
    <property type="match status" value="1"/>
</dbReference>
<dbReference type="SUPFAM" id="SSF52096">
    <property type="entry name" value="ClpP/crotonase"/>
    <property type="match status" value="1"/>
</dbReference>
<dbReference type="PANTHER" id="PTHR43459:SF1">
    <property type="entry name" value="EG:BACN32G11.4 PROTEIN"/>
    <property type="match status" value="1"/>
</dbReference>
<dbReference type="InterPro" id="IPR001753">
    <property type="entry name" value="Enoyl-CoA_hydra/iso"/>
</dbReference>